<organism evidence="1 2">
    <name type="scientific">Halothiobacillus neapolitanus (strain ATCC 23641 / DSM 15147 / CIP 104769 / NCIMB 8539 / c2)</name>
    <name type="common">Thiobacillus neapolitanus</name>
    <dbReference type="NCBI Taxonomy" id="555778"/>
    <lineage>
        <taxon>Bacteria</taxon>
        <taxon>Pseudomonadati</taxon>
        <taxon>Pseudomonadota</taxon>
        <taxon>Gammaproteobacteria</taxon>
        <taxon>Chromatiales</taxon>
        <taxon>Halothiobacillaceae</taxon>
        <taxon>Halothiobacillus</taxon>
    </lineage>
</organism>
<name>D0L1N0_HALNC</name>
<accession>D0L1N0</accession>
<dbReference type="SUPFAM" id="SSF48371">
    <property type="entry name" value="ARM repeat"/>
    <property type="match status" value="1"/>
</dbReference>
<dbReference type="eggNOG" id="COG1413">
    <property type="taxonomic scope" value="Bacteria"/>
</dbReference>
<reference evidence="1 2" key="1">
    <citation type="submission" date="2009-10" db="EMBL/GenBank/DDBJ databases">
        <title>Complete sequence of Halothiobacillus neapolitanus c2.</title>
        <authorList>
            <consortium name="US DOE Joint Genome Institute"/>
            <person name="Lucas S."/>
            <person name="Copeland A."/>
            <person name="Lapidus A."/>
            <person name="Glavina del Rio T."/>
            <person name="Tice H."/>
            <person name="Bruce D."/>
            <person name="Goodwin L."/>
            <person name="Pitluck S."/>
            <person name="Davenport K."/>
            <person name="Brettin T."/>
            <person name="Detter J.C."/>
            <person name="Han C."/>
            <person name="Tapia R."/>
            <person name="Larimer F."/>
            <person name="Land M."/>
            <person name="Hauser L."/>
            <person name="Kyrpides N."/>
            <person name="Mikhailova N."/>
            <person name="Kerfeld C."/>
            <person name="Cannon G."/>
            <person name="Heinhort S."/>
        </authorList>
    </citation>
    <scope>NUCLEOTIDE SEQUENCE [LARGE SCALE GENOMIC DNA]</scope>
    <source>
        <strain evidence="2">ATCC 23641 / c2</strain>
    </source>
</reference>
<proteinExistence type="predicted"/>
<protein>
    <recommendedName>
        <fullName evidence="3">HEAT domain containing protein</fullName>
    </recommendedName>
</protein>
<dbReference type="Gene3D" id="1.25.10.10">
    <property type="entry name" value="Leucine-rich Repeat Variant"/>
    <property type="match status" value="1"/>
</dbReference>
<gene>
    <name evidence="1" type="ordered locus">Hneap_1780</name>
</gene>
<dbReference type="InterPro" id="IPR016024">
    <property type="entry name" value="ARM-type_fold"/>
</dbReference>
<dbReference type="STRING" id="555778.Hneap_1780"/>
<dbReference type="OrthoDB" id="9256070at2"/>
<dbReference type="RefSeq" id="WP_012824636.1">
    <property type="nucleotide sequence ID" value="NC_013422.1"/>
</dbReference>
<dbReference type="KEGG" id="hna:Hneap_1780"/>
<evidence type="ECO:0000313" key="1">
    <source>
        <dbReference type="EMBL" id="ACX96603.1"/>
    </source>
</evidence>
<dbReference type="HOGENOM" id="CLU_158538_0_0_6"/>
<sequence length="131" mass="14317">MAATFFCPQCFTKVAESTEICPHCHTNIKQYLHHVPYVTRLIHALGHPESEARMSATIALAGLAAPEAVKPLLDLIAQWPSDVVQGTQAIDALMQINTKEARQGIDTISKTHPSAVIRHVAERALSRLLEG</sequence>
<keyword evidence="2" id="KW-1185">Reference proteome</keyword>
<dbReference type="EMBL" id="CP001801">
    <property type="protein sequence ID" value="ACX96603.1"/>
    <property type="molecule type" value="Genomic_DNA"/>
</dbReference>
<evidence type="ECO:0008006" key="3">
    <source>
        <dbReference type="Google" id="ProtNLM"/>
    </source>
</evidence>
<dbReference type="Pfam" id="PF13646">
    <property type="entry name" value="HEAT_2"/>
    <property type="match status" value="1"/>
</dbReference>
<dbReference type="Proteomes" id="UP000009102">
    <property type="component" value="Chromosome"/>
</dbReference>
<evidence type="ECO:0000313" key="2">
    <source>
        <dbReference type="Proteomes" id="UP000009102"/>
    </source>
</evidence>
<dbReference type="AlphaFoldDB" id="D0L1N0"/>
<dbReference type="InterPro" id="IPR011989">
    <property type="entry name" value="ARM-like"/>
</dbReference>